<evidence type="ECO:0000313" key="4">
    <source>
        <dbReference type="Proteomes" id="UP000443423"/>
    </source>
</evidence>
<dbReference type="Proteomes" id="UP000443423">
    <property type="component" value="Unassembled WGS sequence"/>
</dbReference>
<name>A0A6A8G1Y6_9EURY</name>
<keyword evidence="4" id="KW-1185">Reference proteome</keyword>
<sequence>MTTLSLTPELVTVRTEMNDHRTMTVELHETNETRHLVEYETEQIRDTLASLPVGSRIPVEMVRAGSRSNVWKVVGLHGRRSHGRRSPTANHSLTTAN</sequence>
<reference evidence="3 4" key="1">
    <citation type="submission" date="2019-11" db="EMBL/GenBank/DDBJ databases">
        <title>Whole genome sequence of Haloferax sp. MBLA0078.</title>
        <authorList>
            <person name="Seo M.-J."/>
            <person name="Cho E.-S."/>
        </authorList>
    </citation>
    <scope>NUCLEOTIDE SEQUENCE [LARGE SCALE GENOMIC DNA]</scope>
    <source>
        <strain evidence="3 4">MBLA0078</strain>
    </source>
</reference>
<feature type="region of interest" description="Disordered" evidence="1">
    <location>
        <begin position="78"/>
        <end position="97"/>
    </location>
</feature>
<feature type="compositionally biased region" description="Polar residues" evidence="1">
    <location>
        <begin position="87"/>
        <end position="97"/>
    </location>
</feature>
<dbReference type="AlphaFoldDB" id="A0A6A8G1Y6"/>
<dbReference type="InterPro" id="IPR058312">
    <property type="entry name" value="DUF7999"/>
</dbReference>
<dbReference type="Pfam" id="PF26006">
    <property type="entry name" value="DUF7999"/>
    <property type="match status" value="1"/>
</dbReference>
<feature type="domain" description="DUF7999" evidence="2">
    <location>
        <begin position="7"/>
        <end position="80"/>
    </location>
</feature>
<organism evidence="3 4">
    <name type="scientific">Haloferax marinum</name>
    <dbReference type="NCBI Taxonomy" id="2666143"/>
    <lineage>
        <taxon>Archaea</taxon>
        <taxon>Methanobacteriati</taxon>
        <taxon>Methanobacteriota</taxon>
        <taxon>Stenosarchaea group</taxon>
        <taxon>Halobacteria</taxon>
        <taxon>Halobacteriales</taxon>
        <taxon>Haloferacaceae</taxon>
        <taxon>Haloferax</taxon>
    </lineage>
</organism>
<dbReference type="RefSeq" id="WP_151108736.1">
    <property type="nucleotide sequence ID" value="NZ_WKJQ01000001.1"/>
</dbReference>
<evidence type="ECO:0000259" key="2">
    <source>
        <dbReference type="Pfam" id="PF26006"/>
    </source>
</evidence>
<evidence type="ECO:0000256" key="1">
    <source>
        <dbReference type="SAM" id="MobiDB-lite"/>
    </source>
</evidence>
<gene>
    <name evidence="3" type="ORF">GJR99_00560</name>
</gene>
<evidence type="ECO:0000313" key="3">
    <source>
        <dbReference type="EMBL" id="MRW95060.1"/>
    </source>
</evidence>
<dbReference type="OrthoDB" id="340706at2157"/>
<dbReference type="EMBL" id="WKJQ01000001">
    <property type="protein sequence ID" value="MRW95060.1"/>
    <property type="molecule type" value="Genomic_DNA"/>
</dbReference>
<accession>A0A6A8G1Y6</accession>
<comment type="caution">
    <text evidence="3">The sequence shown here is derived from an EMBL/GenBank/DDBJ whole genome shotgun (WGS) entry which is preliminary data.</text>
</comment>
<proteinExistence type="predicted"/>
<protein>
    <recommendedName>
        <fullName evidence="2">DUF7999 domain-containing protein</fullName>
    </recommendedName>
</protein>